<evidence type="ECO:0000313" key="11">
    <source>
        <dbReference type="Xenbase" id="XB-GENE-17338145"/>
    </source>
</evidence>
<sequence length="261" mass="29174">MARKYEEEKDDRGGVFLKYLLFVFNFLFWMGGAAVIAVGAWTLMEKSGYINFLATSTLAVSAYILLFAGGMVMVTGFLGCGAMIREHKGCLSVYLSILISVYAAELAAGVLAYLYHETISEELKQNLNKTMVETYAEPAKKHITNTIDHLQQDFHCCGSDSFDDWRHSKYIGSALSEDRLVPDSCCKTKTLYCGRRDHPSNIYRVEGGCITKLEEFIQEHLLLIGAVSIGIACLQLVGVLLTACFLCVLYREEKEDSYDVM</sequence>
<dbReference type="Xenbase" id="XB-GENE-17338145">
    <property type="gene designation" value="tspan11.S"/>
</dbReference>
<name>A0A1L8GQR8_XENLA</name>
<evidence type="ECO:0000256" key="5">
    <source>
        <dbReference type="ARBA" id="ARBA00023136"/>
    </source>
</evidence>
<dbReference type="GO" id="GO:0005886">
    <property type="term" value="C:plasma membrane"/>
    <property type="evidence" value="ECO:0000318"/>
    <property type="project" value="GO_Central"/>
</dbReference>
<dbReference type="PANTHER" id="PTHR19282:SF198">
    <property type="entry name" value="TETRASPANIN-11"/>
    <property type="match status" value="1"/>
</dbReference>
<dbReference type="GeneID" id="108712259"/>
<comment type="subcellular location">
    <subcellularLocation>
        <location evidence="1 8">Membrane</location>
        <topology evidence="1 8">Multi-pass membrane protein</topology>
    </subcellularLocation>
</comment>
<dbReference type="InterPro" id="IPR018499">
    <property type="entry name" value="Tetraspanin/Peripherin"/>
</dbReference>
<dbReference type="PRINTS" id="PR00259">
    <property type="entry name" value="TMFOUR"/>
</dbReference>
<dbReference type="PIRSF" id="PIRSF002419">
    <property type="entry name" value="Tetraspanin"/>
    <property type="match status" value="1"/>
</dbReference>
<dbReference type="RefSeq" id="XP_018109993.1">
    <property type="nucleotide sequence ID" value="XM_018254504.2"/>
</dbReference>
<reference evidence="10" key="2">
    <citation type="submission" date="2025-08" db="UniProtKB">
        <authorList>
            <consortium name="RefSeq"/>
        </authorList>
    </citation>
    <scope>IDENTIFICATION</scope>
    <source>
        <strain evidence="10">J_2021</strain>
        <tissue evidence="10">Erythrocytes</tissue>
    </source>
</reference>
<dbReference type="Gene3D" id="1.10.1450.10">
    <property type="entry name" value="Tetraspanin"/>
    <property type="match status" value="1"/>
</dbReference>
<evidence type="ECO:0000256" key="4">
    <source>
        <dbReference type="ARBA" id="ARBA00022989"/>
    </source>
</evidence>
<evidence type="ECO:0000313" key="10">
    <source>
        <dbReference type="RefSeq" id="XP_018109993.1"/>
    </source>
</evidence>
<evidence type="ECO:0000256" key="1">
    <source>
        <dbReference type="ARBA" id="ARBA00004141"/>
    </source>
</evidence>
<feature type="transmembrane region" description="Helical" evidence="8">
    <location>
        <begin position="221"/>
        <end position="250"/>
    </location>
</feature>
<dbReference type="STRING" id="8355.A0A1L8GQR8"/>
<organism evidence="9 10">
    <name type="scientific">Xenopus laevis</name>
    <name type="common">African clawed frog</name>
    <dbReference type="NCBI Taxonomy" id="8355"/>
    <lineage>
        <taxon>Eukaryota</taxon>
        <taxon>Metazoa</taxon>
        <taxon>Chordata</taxon>
        <taxon>Craniata</taxon>
        <taxon>Vertebrata</taxon>
        <taxon>Euteleostomi</taxon>
        <taxon>Amphibia</taxon>
        <taxon>Batrachia</taxon>
        <taxon>Anura</taxon>
        <taxon>Pipoidea</taxon>
        <taxon>Pipidae</taxon>
        <taxon>Xenopodinae</taxon>
        <taxon>Xenopus</taxon>
        <taxon>Xenopus</taxon>
    </lineage>
</organism>
<evidence type="ECO:0000256" key="8">
    <source>
        <dbReference type="RuleBase" id="RU361218"/>
    </source>
</evidence>
<dbReference type="Proteomes" id="UP000186698">
    <property type="component" value="Chromosome 3S"/>
</dbReference>
<evidence type="ECO:0000256" key="2">
    <source>
        <dbReference type="ARBA" id="ARBA00006840"/>
    </source>
</evidence>
<dbReference type="OMA" id="GAMIREH"/>
<feature type="transmembrane region" description="Helical" evidence="8">
    <location>
        <begin position="91"/>
        <end position="115"/>
    </location>
</feature>
<dbReference type="InterPro" id="IPR000301">
    <property type="entry name" value="Tetraspanin_animals"/>
</dbReference>
<dbReference type="Pfam" id="PF00335">
    <property type="entry name" value="Tetraspanin"/>
    <property type="match status" value="1"/>
</dbReference>
<evidence type="ECO:0000256" key="6">
    <source>
        <dbReference type="ARBA" id="ARBA00023180"/>
    </source>
</evidence>
<accession>A0A1L8GQR8</accession>
<evidence type="ECO:0000256" key="3">
    <source>
        <dbReference type="ARBA" id="ARBA00022692"/>
    </source>
</evidence>
<dbReference type="KEGG" id="xla:108712259"/>
<dbReference type="Bgee" id="108712259">
    <property type="expression patterns" value="Expressed in brain and 4 other cell types or tissues"/>
</dbReference>
<keyword evidence="7" id="KW-1015">Disulfide bond</keyword>
<dbReference type="CTD" id="108712259"/>
<keyword evidence="5 8" id="KW-0472">Membrane</keyword>
<gene>
    <name evidence="10 11" type="primary">tspan11.S</name>
</gene>
<dbReference type="CDD" id="cd03155">
    <property type="entry name" value="CD151_like_LEL"/>
    <property type="match status" value="1"/>
</dbReference>
<dbReference type="InterPro" id="IPR008952">
    <property type="entry name" value="Tetraspanin_EC2_sf"/>
</dbReference>
<feature type="disulfide bond" evidence="7">
    <location>
        <begin position="156"/>
        <end position="186"/>
    </location>
</feature>
<keyword evidence="6" id="KW-0325">Glycoprotein</keyword>
<dbReference type="SUPFAM" id="SSF48652">
    <property type="entry name" value="Tetraspanin"/>
    <property type="match status" value="1"/>
</dbReference>
<evidence type="ECO:0000313" key="9">
    <source>
        <dbReference type="Proteomes" id="UP000186698"/>
    </source>
</evidence>
<comment type="similarity">
    <text evidence="2 8">Belongs to the tetraspanin (TM4SF) family.</text>
</comment>
<reference evidence="9" key="1">
    <citation type="submission" date="2024-06" db="UniProtKB">
        <authorList>
            <consortium name="RefSeq"/>
        </authorList>
    </citation>
    <scope>NUCLEOTIDE SEQUENCE [LARGE SCALE GENOMIC DNA]</scope>
    <source>
        <strain evidence="9">J_2021</strain>
    </source>
</reference>
<dbReference type="FunFam" id="1.10.1450.10:FF:000005">
    <property type="entry name" value="Tetraspanin"/>
    <property type="match status" value="1"/>
</dbReference>
<protein>
    <recommendedName>
        <fullName evidence="8">Tetraspanin</fullName>
    </recommendedName>
</protein>
<dbReference type="AGR" id="Xenbase:XB-GENE-17338145"/>
<dbReference type="PANTHER" id="PTHR19282">
    <property type="entry name" value="TETRASPANIN"/>
    <property type="match status" value="1"/>
</dbReference>
<dbReference type="PaxDb" id="8355-A0A1L8GQR8"/>
<keyword evidence="4 8" id="KW-1133">Transmembrane helix</keyword>
<dbReference type="OrthoDB" id="438211at2759"/>
<proteinExistence type="inferred from homology"/>
<feature type="transmembrane region" description="Helical" evidence="8">
    <location>
        <begin position="63"/>
        <end position="84"/>
    </location>
</feature>
<feature type="transmembrane region" description="Helical" evidence="8">
    <location>
        <begin position="20"/>
        <end position="43"/>
    </location>
</feature>
<keyword evidence="9" id="KW-1185">Reference proteome</keyword>
<keyword evidence="3 8" id="KW-0812">Transmembrane</keyword>
<evidence type="ECO:0000256" key="7">
    <source>
        <dbReference type="PIRSR" id="PIRSR002419-1"/>
    </source>
</evidence>
<dbReference type="AlphaFoldDB" id="A0A1L8GQR8"/>